<feature type="compositionally biased region" description="Polar residues" evidence="5">
    <location>
        <begin position="1647"/>
        <end position="1664"/>
    </location>
</feature>
<evidence type="ECO:0000259" key="6">
    <source>
        <dbReference type="PROSITE" id="PS50103"/>
    </source>
</evidence>
<dbReference type="SMART" id="SM00356">
    <property type="entry name" value="ZnF_C3H1"/>
    <property type="match status" value="3"/>
</dbReference>
<feature type="compositionally biased region" description="Basic and acidic residues" evidence="5">
    <location>
        <begin position="1045"/>
        <end position="1060"/>
    </location>
</feature>
<feature type="region of interest" description="Disordered" evidence="5">
    <location>
        <begin position="785"/>
        <end position="977"/>
    </location>
</feature>
<dbReference type="GO" id="GO:0008270">
    <property type="term" value="F:zinc ion binding"/>
    <property type="evidence" value="ECO:0007669"/>
    <property type="project" value="UniProtKB-KW"/>
</dbReference>
<dbReference type="Gene3D" id="4.10.1000.10">
    <property type="entry name" value="Zinc finger, CCCH-type"/>
    <property type="match status" value="1"/>
</dbReference>
<sequence length="2035" mass="228647">MAHPEKTNDQEGNYEMVNAEESNVGKEARLSTENNPGSRAQNKQHTAFEKNKKKTNLKKINEEENKVKDDLGKISKGKMKGMVAAELSEREPPIGKGGGRGLELKPERQGERKGKRQDEGKSARKGKRQRERLTNQHASTQNAATQGIPNGTNSEHHQGNLSNETPSSCSIASNVDQKTSRTYIRREQTKLATSSNEQIKREEQNDAQDQGCSHDDERKENSILRNRKLLKCAGREKNDVIESTYNGHYMERYTSCCASNMDRKETGNVDSGENNPVYVKRPYFEPNFFNQRIMKNSNIIPSFDKYSPYEKKCADHMDGRNMYQSSAETNSVVNGGNSSANNNSDCSNYGYVNIVPPPDGLGNHHSYHPQKQQVEYQEEEVEYKEQQLSGYSNKAQIHISFIPQSGRSEKDLPMNTANVQHHQIVPPYVHPLGNKEQGIRNGAYPKDRYYIKGKEKIHDQYYRIKLCPFLKKGLCQKGDNCSYAHLADTLRSCMNLMKTKICQLWLRNECRNANCVFAHGEGELRATPDYFKTKLCKYFDKEGTCPSGDKCRHAHGQAELRQRNYRKTELEKISPKSKISTKFIFHDLKNKGECPQYILNMLSGRSRKENVDRSDWNNWNQTNGHNGVSNVFNSEFSNRSRYHRDTRVATPNDENSNAPTTSADKRAVIPDQMWRPEKRDSTGETTQVYHVSASQSCTNQEKEIHAVLTVCERKEKSDGAKNRNGSSANVCDANYCDKREAPGEEQNFKTEARQEADQENASHEDTPNLHHTVWGTTSSISLECAGNAKKEQRGNLVERSMGNNIGNGTGNERGNGESEASKPEQRAENQKERKCTSPGDEPLSEKNQNLAHRRESVEMENEEIELDPNEEQHPVGKASYIGDINDGDYKMLREETSGGEKKDGTFAEVLDNSSQYTPSERSSSQYMSIGRSSSEGEVQSCGNRSPNKSYGGCNQNCQGERRGQAEDENNGHMANESKGIALFEVDIEKEDNKKYESVEIGNALVEADPQARRSETRRSFEGDKNEDGNVDRAENGDEDANGRGGNEKQRYHDQEQERPTLNEYRCTRPTNEMDNCLKMVNSGESIMQRRYGNNCPREGERYDSFRNFKENGNDIQRNPIFMLKNQYRKDKVGRENDGKMNSGNNKDAKDNDRKKNPVLSKLARYPTASTYNNYGPKNFNCRYKKINMASRYAKNLQGVDHYRSVANYGVGGNVASYGNCDRHNLSSGGELIKNEGMQDDGVIGGNGSGRGNAPEAREKKGDTQGEHSQLSDHNKVGDLSKNGDHTESKEQMTNGRVKTRGEDKNCNDNLHRNFPCKNSQRSFNNTYSTPEQNPSDQNFENASRCSHTNHNHVNNSLHMQNVLPRPRETYSNVCNSGAHRTKQNYDKSNGNTRNDMLYGPPVYPLNTLVNNFSYYNYNVSNVYSNRNNCYSYLNVELNSVNMASQTRVLPAELSISAQVGGTTAEGCRGEKQAANTTDAPNARNNRAHHSTSAEAANGQSILGAVPPITLRSTNQTHNRSAKSHPCSNQHRKNFLNIQNVGINAANMHSGENQHANAQGNNNRQERNGTSYNVAGGSSHHRSSVTKSNTNDNCVQNGNSVSSSAWNMALNNRWDPTVHSLSGNNNSAHGVSDENDLSGDNIGGGPSGSSIQNGGRDQIDCSSRNGGSGLMDRRGQNGGSDSDGENPNLHETQVSQNGGREKRKRNPHLPYSSHRNYERRTNNAHFKNYRNYNNPVYTNQVCTNQVYSNHVYANHPAYGHNQAYYSNQIYMYQHPYSNYKYNSGRNAYSNNSHPYNTSNSAYVIYPYSSYPYSISYHHSSNYPYDGLYTYDGEYSYGGAYPYDGVYPHETVQPYNSVNPYNISPHCDSVQPYGSAPHYSSNHYYGDVEQFSGGQLYRGGQLYSAGQVYIDVQPYGGDQHYNGNQSGVYNGSYTNDQSYVNNQYPYNASMNYGSPYNSKDTEEGQSGNRAPHRDSLLDSEEYQNRPNKDGNNANDMCQDESAFDDPTKNASTEEGEEEEGDEAAQQSPLQSPAEFQQ</sequence>
<feature type="compositionally biased region" description="Basic and acidic residues" evidence="5">
    <location>
        <begin position="663"/>
        <end position="682"/>
    </location>
</feature>
<feature type="region of interest" description="Disordered" evidence="5">
    <location>
        <begin position="616"/>
        <end position="687"/>
    </location>
</feature>
<dbReference type="RefSeq" id="XP_008816163.1">
    <property type="nucleotide sequence ID" value="XM_008817941.1"/>
</dbReference>
<feature type="region of interest" description="Disordered" evidence="5">
    <location>
        <begin position="1919"/>
        <end position="2035"/>
    </location>
</feature>
<feature type="domain" description="C3H1-type" evidence="6">
    <location>
        <begin position="530"/>
        <end position="558"/>
    </location>
</feature>
<dbReference type="VEuPathDB" id="PlasmoDB:C922_02342"/>
<dbReference type="PROSITE" id="PS50103">
    <property type="entry name" value="ZF_C3H1"/>
    <property type="match status" value="3"/>
</dbReference>
<feature type="region of interest" description="Disordered" evidence="5">
    <location>
        <begin position="1"/>
        <end position="220"/>
    </location>
</feature>
<feature type="compositionally biased region" description="Acidic residues" evidence="5">
    <location>
        <begin position="2011"/>
        <end position="2020"/>
    </location>
</feature>
<dbReference type="InterPro" id="IPR036855">
    <property type="entry name" value="Znf_CCCH_sf"/>
</dbReference>
<feature type="compositionally biased region" description="Polar residues" evidence="5">
    <location>
        <begin position="1618"/>
        <end position="1628"/>
    </location>
</feature>
<name>W7A1V5_9APIC</name>
<dbReference type="Gene3D" id="3.30.1370.210">
    <property type="match status" value="1"/>
</dbReference>
<feature type="compositionally biased region" description="Polar residues" evidence="5">
    <location>
        <begin position="1584"/>
        <end position="1599"/>
    </location>
</feature>
<feature type="region of interest" description="Disordered" evidence="5">
    <location>
        <begin position="1006"/>
        <end position="1067"/>
    </location>
</feature>
<feature type="compositionally biased region" description="Polar residues" evidence="5">
    <location>
        <begin position="652"/>
        <end position="662"/>
    </location>
</feature>
<feature type="compositionally biased region" description="Polar residues" evidence="5">
    <location>
        <begin position="616"/>
        <end position="639"/>
    </location>
</feature>
<feature type="compositionally biased region" description="Polar residues" evidence="5">
    <location>
        <begin position="1316"/>
        <end position="1352"/>
    </location>
</feature>
<feature type="region of interest" description="Disordered" evidence="5">
    <location>
        <begin position="1551"/>
        <end position="1599"/>
    </location>
</feature>
<feature type="region of interest" description="Disordered" evidence="5">
    <location>
        <begin position="1229"/>
        <end position="1352"/>
    </location>
</feature>
<evidence type="ECO:0000313" key="8">
    <source>
        <dbReference type="Proteomes" id="UP000030640"/>
    </source>
</evidence>
<feature type="compositionally biased region" description="Basic and acidic residues" evidence="5">
    <location>
        <begin position="814"/>
        <end position="835"/>
    </location>
</feature>
<keyword evidence="2 4" id="KW-0863">Zinc-finger</keyword>
<feature type="compositionally biased region" description="Basic and acidic residues" evidence="5">
    <location>
        <begin position="1969"/>
        <end position="1986"/>
    </location>
</feature>
<feature type="zinc finger region" description="C3H1-type" evidence="4">
    <location>
        <begin position="496"/>
        <end position="522"/>
    </location>
</feature>
<feature type="compositionally biased region" description="Basic and acidic residues" evidence="5">
    <location>
        <begin position="1009"/>
        <end position="1035"/>
    </location>
</feature>
<feature type="domain" description="C3H1-type" evidence="6">
    <location>
        <begin position="496"/>
        <end position="522"/>
    </location>
</feature>
<feature type="region of interest" description="Disordered" evidence="5">
    <location>
        <begin position="1131"/>
        <end position="1159"/>
    </location>
</feature>
<evidence type="ECO:0000256" key="4">
    <source>
        <dbReference type="PROSITE-ProRule" id="PRU00723"/>
    </source>
</evidence>
<feature type="compositionally biased region" description="Polar residues" evidence="5">
    <location>
        <begin position="1473"/>
        <end position="1499"/>
    </location>
</feature>
<organism evidence="7 8">
    <name type="scientific">Plasmodium inui San Antonio 1</name>
    <dbReference type="NCBI Taxonomy" id="1237626"/>
    <lineage>
        <taxon>Eukaryota</taxon>
        <taxon>Sar</taxon>
        <taxon>Alveolata</taxon>
        <taxon>Apicomplexa</taxon>
        <taxon>Aconoidasida</taxon>
        <taxon>Haemosporida</taxon>
        <taxon>Plasmodiidae</taxon>
        <taxon>Plasmodium</taxon>
        <taxon>Plasmodium (Plasmodium)</taxon>
    </lineage>
</organism>
<feature type="compositionally biased region" description="Basic and acidic residues" evidence="5">
    <location>
        <begin position="1299"/>
        <end position="1311"/>
    </location>
</feature>
<evidence type="ECO:0000256" key="1">
    <source>
        <dbReference type="ARBA" id="ARBA00022723"/>
    </source>
</evidence>
<feature type="compositionally biased region" description="Polar residues" evidence="5">
    <location>
        <begin position="1919"/>
        <end position="1966"/>
    </location>
</feature>
<feature type="domain" description="C3H1-type" evidence="6">
    <location>
        <begin position="461"/>
        <end position="488"/>
    </location>
</feature>
<proteinExistence type="predicted"/>
<dbReference type="OrthoDB" id="387309at2759"/>
<dbReference type="SUPFAM" id="SSF90229">
    <property type="entry name" value="CCCH zinc finger"/>
    <property type="match status" value="2"/>
</dbReference>
<reference evidence="7 8" key="1">
    <citation type="submission" date="2013-02" db="EMBL/GenBank/DDBJ databases">
        <title>The Genome Sequence of Plasmodium inui San Antonio 1.</title>
        <authorList>
            <consortium name="The Broad Institute Genome Sequencing Platform"/>
            <consortium name="The Broad Institute Genome Sequencing Center for Infectious Disease"/>
            <person name="Neafsey D."/>
            <person name="Cheeseman I."/>
            <person name="Volkman S."/>
            <person name="Adams J."/>
            <person name="Walker B."/>
            <person name="Young S.K."/>
            <person name="Zeng Q."/>
            <person name="Gargeya S."/>
            <person name="Fitzgerald M."/>
            <person name="Haas B."/>
            <person name="Abouelleil A."/>
            <person name="Alvarado L."/>
            <person name="Arachchi H.M."/>
            <person name="Berlin A.M."/>
            <person name="Chapman S.B."/>
            <person name="Dewar J."/>
            <person name="Goldberg J."/>
            <person name="Griggs A."/>
            <person name="Gujja S."/>
            <person name="Hansen M."/>
            <person name="Howarth C."/>
            <person name="Imamovic A."/>
            <person name="Larimer J."/>
            <person name="McCowan C."/>
            <person name="Murphy C."/>
            <person name="Neiman D."/>
            <person name="Pearson M."/>
            <person name="Priest M."/>
            <person name="Roberts A."/>
            <person name="Saif S."/>
            <person name="Shea T."/>
            <person name="Sisk P."/>
            <person name="Sykes S."/>
            <person name="Wortman J."/>
            <person name="Nusbaum C."/>
            <person name="Birren B."/>
        </authorList>
    </citation>
    <scope>NUCLEOTIDE SEQUENCE [LARGE SCALE GENOMIC DNA]</scope>
    <source>
        <strain evidence="7 8">San Antonio 1</strain>
    </source>
</reference>
<keyword evidence="1 4" id="KW-0479">Metal-binding</keyword>
<feature type="compositionally biased region" description="Polar residues" evidence="5">
    <location>
        <begin position="1551"/>
        <end position="1572"/>
    </location>
</feature>
<dbReference type="InterPro" id="IPR000571">
    <property type="entry name" value="Znf_CCCH"/>
</dbReference>
<gene>
    <name evidence="7" type="ORF">C922_02342</name>
</gene>
<feature type="compositionally biased region" description="Basic and acidic residues" evidence="5">
    <location>
        <begin position="59"/>
        <end position="73"/>
    </location>
</feature>
<evidence type="ECO:0000256" key="2">
    <source>
        <dbReference type="ARBA" id="ARBA00022771"/>
    </source>
</evidence>
<feature type="compositionally biased region" description="Basic and acidic residues" evidence="5">
    <location>
        <begin position="741"/>
        <end position="768"/>
    </location>
</feature>
<feature type="compositionally biased region" description="Polar residues" evidence="5">
    <location>
        <begin position="2022"/>
        <end position="2035"/>
    </location>
</feature>
<feature type="zinc finger region" description="C3H1-type" evidence="4">
    <location>
        <begin position="530"/>
        <end position="558"/>
    </location>
</feature>
<dbReference type="Proteomes" id="UP000030640">
    <property type="component" value="Unassembled WGS sequence"/>
</dbReference>
<feature type="compositionally biased region" description="Basic and acidic residues" evidence="5">
    <location>
        <begin position="102"/>
        <end position="122"/>
    </location>
</feature>
<feature type="compositionally biased region" description="Acidic residues" evidence="5">
    <location>
        <begin position="858"/>
        <end position="869"/>
    </location>
</feature>
<feature type="compositionally biased region" description="Basic and acidic residues" evidence="5">
    <location>
        <begin position="1146"/>
        <end position="1155"/>
    </location>
</feature>
<feature type="region of interest" description="Disordered" evidence="5">
    <location>
        <begin position="741"/>
        <end position="772"/>
    </location>
</feature>
<evidence type="ECO:0000256" key="5">
    <source>
        <dbReference type="SAM" id="MobiDB-lite"/>
    </source>
</evidence>
<feature type="compositionally biased region" description="Polar residues" evidence="5">
    <location>
        <begin position="1688"/>
        <end position="1697"/>
    </location>
</feature>
<feature type="region of interest" description="Disordered" evidence="5">
    <location>
        <begin position="1616"/>
        <end position="1717"/>
    </location>
</feature>
<dbReference type="EMBL" id="KI965467">
    <property type="protein sequence ID" value="EUD67192.1"/>
    <property type="molecule type" value="Genomic_DNA"/>
</dbReference>
<feature type="zinc finger region" description="C3H1-type" evidence="4">
    <location>
        <begin position="461"/>
        <end position="488"/>
    </location>
</feature>
<keyword evidence="8" id="KW-1185">Reference proteome</keyword>
<dbReference type="Pfam" id="PF00642">
    <property type="entry name" value="zf-CCCH"/>
    <property type="match status" value="2"/>
</dbReference>
<dbReference type="GeneID" id="20037616"/>
<feature type="compositionally biased region" description="Polar residues" evidence="5">
    <location>
        <begin position="911"/>
        <end position="958"/>
    </location>
</feature>
<evidence type="ECO:0000256" key="3">
    <source>
        <dbReference type="ARBA" id="ARBA00022833"/>
    </source>
</evidence>
<keyword evidence="3 4" id="KW-0862">Zinc</keyword>
<protein>
    <recommendedName>
        <fullName evidence="6">C3H1-type domain-containing protein</fullName>
    </recommendedName>
</protein>
<feature type="compositionally biased region" description="Basic and acidic residues" evidence="5">
    <location>
        <begin position="887"/>
        <end position="905"/>
    </location>
</feature>
<accession>W7A1V5</accession>
<feature type="region of interest" description="Disordered" evidence="5">
    <location>
        <begin position="1464"/>
        <end position="1499"/>
    </location>
</feature>
<feature type="compositionally biased region" description="Polar residues" evidence="5">
    <location>
        <begin position="31"/>
        <end position="45"/>
    </location>
</feature>
<evidence type="ECO:0000313" key="7">
    <source>
        <dbReference type="EMBL" id="EUD67192.1"/>
    </source>
</evidence>
<feature type="compositionally biased region" description="Polar residues" evidence="5">
    <location>
        <begin position="135"/>
        <end position="182"/>
    </location>
</feature>
<feature type="compositionally biased region" description="Basic and acidic residues" evidence="5">
    <location>
        <begin position="1255"/>
        <end position="1290"/>
    </location>
</feature>